<proteinExistence type="predicted"/>
<reference evidence="2 3" key="1">
    <citation type="journal article" date="2016" name="Nat. Commun.">
        <title>Thousands of microbial genomes shed light on interconnected biogeochemical processes in an aquifer system.</title>
        <authorList>
            <person name="Anantharaman K."/>
            <person name="Brown C.T."/>
            <person name="Hug L.A."/>
            <person name="Sharon I."/>
            <person name="Castelle C.J."/>
            <person name="Probst A.J."/>
            <person name="Thomas B.C."/>
            <person name="Singh A."/>
            <person name="Wilkins M.J."/>
            <person name="Karaoz U."/>
            <person name="Brodie E.L."/>
            <person name="Williams K.H."/>
            <person name="Hubbard S.S."/>
            <person name="Banfield J.F."/>
        </authorList>
    </citation>
    <scope>NUCLEOTIDE SEQUENCE [LARGE SCALE GENOMIC DNA]</scope>
</reference>
<dbReference type="PIRSF" id="PIRSF037004">
    <property type="entry name" value="UCP037004"/>
    <property type="match status" value="1"/>
</dbReference>
<protein>
    <recommendedName>
        <fullName evidence="1">DUF1722 domain-containing protein</fullName>
    </recommendedName>
</protein>
<dbReference type="InterPro" id="IPR013560">
    <property type="entry name" value="DUF1722"/>
</dbReference>
<dbReference type="EMBL" id="MFTC01000001">
    <property type="protein sequence ID" value="OGI52948.1"/>
    <property type="molecule type" value="Genomic_DNA"/>
</dbReference>
<evidence type="ECO:0000313" key="2">
    <source>
        <dbReference type="EMBL" id="OGI52948.1"/>
    </source>
</evidence>
<dbReference type="STRING" id="1817768.A3A87_03850"/>
<name>A0A1F6U6H2_9PROT</name>
<organism evidence="2 3">
    <name type="scientific">Candidatus Muproteobacteria bacterium RIFCSPLOWO2_01_FULL_60_18</name>
    <dbReference type="NCBI Taxonomy" id="1817768"/>
    <lineage>
        <taxon>Bacteria</taxon>
        <taxon>Pseudomonadati</taxon>
        <taxon>Pseudomonadota</taxon>
        <taxon>Candidatus Muproteobacteria</taxon>
    </lineage>
</organism>
<dbReference type="AlphaFoldDB" id="A0A1F6U6H2"/>
<dbReference type="Proteomes" id="UP000179037">
    <property type="component" value="Unassembled WGS sequence"/>
</dbReference>
<dbReference type="InterPro" id="IPR007553">
    <property type="entry name" value="2-thiour_desulf"/>
</dbReference>
<dbReference type="PANTHER" id="PTHR30087:SF0">
    <property type="entry name" value="INNER MEMBRANE PROTEIN"/>
    <property type="match status" value="1"/>
</dbReference>
<gene>
    <name evidence="2" type="ORF">A3A87_03850</name>
</gene>
<evidence type="ECO:0000259" key="1">
    <source>
        <dbReference type="Pfam" id="PF08349"/>
    </source>
</evidence>
<dbReference type="InterPro" id="IPR017087">
    <property type="entry name" value="UCP037004"/>
</dbReference>
<comment type="caution">
    <text evidence="2">The sequence shown here is derived from an EMBL/GenBank/DDBJ whole genome shotgun (WGS) entry which is preliminary data.</text>
</comment>
<dbReference type="PANTHER" id="PTHR30087">
    <property type="entry name" value="INNER MEMBRANE PROTEIN"/>
    <property type="match status" value="1"/>
</dbReference>
<feature type="domain" description="DUF1722" evidence="1">
    <location>
        <begin position="197"/>
        <end position="313"/>
    </location>
</feature>
<accession>A0A1F6U6H2</accession>
<evidence type="ECO:0000313" key="3">
    <source>
        <dbReference type="Proteomes" id="UP000179037"/>
    </source>
</evidence>
<sequence>MTKSTGAHGAKIRLGISSCLLGQKVRFDGNHQLDSFLTGTLGQFFEWIPVCPEVAIGLGIPRPPIRLVGPPAAPCAVGVKDAALDVTDKLAAYGKQQARQLTDLSGYVFKSRSPSCGMERVKVYQHAGAPAKSGRGIYADAFLSGQPWLPAEEEGRLSDPRRRENFIERVFVYRRWQEYVAHGLTASRLVEFHTRHKLALMAHDVEAYRALGRLVAQAGRRNLKESGHEYLLRLMQAFQRLATPARHANVLMHLMGYLKKHLDTGDKAELLGMIHAYRRSEAPFAAPLTLLKHHFRRHPDPYIAGQTYLNPDPRELMLRGGL</sequence>
<dbReference type="Pfam" id="PF04463">
    <property type="entry name" value="2-thiour_desulf"/>
    <property type="match status" value="1"/>
</dbReference>
<dbReference type="Pfam" id="PF08349">
    <property type="entry name" value="DUF1722"/>
    <property type="match status" value="1"/>
</dbReference>